<organism evidence="1 2">
    <name type="scientific">Quercus lobata</name>
    <name type="common">Valley oak</name>
    <dbReference type="NCBI Taxonomy" id="97700"/>
    <lineage>
        <taxon>Eukaryota</taxon>
        <taxon>Viridiplantae</taxon>
        <taxon>Streptophyta</taxon>
        <taxon>Embryophyta</taxon>
        <taxon>Tracheophyta</taxon>
        <taxon>Spermatophyta</taxon>
        <taxon>Magnoliopsida</taxon>
        <taxon>eudicotyledons</taxon>
        <taxon>Gunneridae</taxon>
        <taxon>Pentapetalae</taxon>
        <taxon>rosids</taxon>
        <taxon>fabids</taxon>
        <taxon>Fagales</taxon>
        <taxon>Fagaceae</taxon>
        <taxon>Quercus</taxon>
    </lineage>
</organism>
<dbReference type="SUPFAM" id="SSF56219">
    <property type="entry name" value="DNase I-like"/>
    <property type="match status" value="1"/>
</dbReference>
<dbReference type="EnsemblPlants" id="QL01p041224:mrna">
    <property type="protein sequence ID" value="QL01p041224:mrna"/>
    <property type="gene ID" value="QL01p041224"/>
</dbReference>
<proteinExistence type="predicted"/>
<protein>
    <submittedName>
        <fullName evidence="1">Uncharacterized protein</fullName>
    </submittedName>
</protein>
<sequence length="388" mass="44872">MDSDFIERLQWIKLAIEEGEVIQVRPSQREKILEECLLSLFGRFLTSRPINLRAAKNLLRNSWKFGPNLKILEVGEGLLQFKFNMESQLQLRDREMQDYRYGEWLKAGYWRAEEVYRSRNQGQTAAEAAVRPDTDPRVTPQGVSLPTNISSNNFGNFENQGIDIEITTFHVDGGKVNKDRGSFPNITKVQTMDKAEKLVIKERAEIVVHLDFAGENLFSIPILYVRSTQIPNSREHATMEQAHEDISVKWVVQNAESKSKATTWKRVERKDYLHYDSMLAVPCLGRTGSLAMLWKADEDLHMQTYTQNHIDALILTNPNLPWRITGFYGKLEGHLKHETWALLKHLSTWNSSSWVCIGDYNEILSTKEKDGRVPKPVHLMQEFRRTLL</sequence>
<evidence type="ECO:0000313" key="1">
    <source>
        <dbReference type="EnsemblPlants" id="QL01p041224:mrna"/>
    </source>
</evidence>
<dbReference type="Gramene" id="QL01p041224:mrna">
    <property type="protein sequence ID" value="QL01p041224:mrna"/>
    <property type="gene ID" value="QL01p041224"/>
</dbReference>
<dbReference type="InParanoid" id="A0A7N2KQ76"/>
<dbReference type="AlphaFoldDB" id="A0A7N2KQ76"/>
<dbReference type="Proteomes" id="UP000594261">
    <property type="component" value="Chromosome 1"/>
</dbReference>
<dbReference type="EMBL" id="LRBV02000001">
    <property type="status" value="NOT_ANNOTATED_CDS"/>
    <property type="molecule type" value="Genomic_DNA"/>
</dbReference>
<accession>A0A7N2KQ76</accession>
<evidence type="ECO:0000313" key="2">
    <source>
        <dbReference type="Proteomes" id="UP000594261"/>
    </source>
</evidence>
<reference evidence="1 2" key="1">
    <citation type="journal article" date="2016" name="G3 (Bethesda)">
        <title>First Draft Assembly and Annotation of the Genome of a California Endemic Oak Quercus lobata Nee (Fagaceae).</title>
        <authorList>
            <person name="Sork V.L."/>
            <person name="Fitz-Gibbon S.T."/>
            <person name="Puiu D."/>
            <person name="Crepeau M."/>
            <person name="Gugger P.F."/>
            <person name="Sherman R."/>
            <person name="Stevens K."/>
            <person name="Langley C.H."/>
            <person name="Pellegrini M."/>
            <person name="Salzberg S.L."/>
        </authorList>
    </citation>
    <scope>NUCLEOTIDE SEQUENCE [LARGE SCALE GENOMIC DNA]</scope>
    <source>
        <strain evidence="1 2">cv. SW786</strain>
    </source>
</reference>
<reference evidence="1" key="2">
    <citation type="submission" date="2021-01" db="UniProtKB">
        <authorList>
            <consortium name="EnsemblPlants"/>
        </authorList>
    </citation>
    <scope>IDENTIFICATION</scope>
</reference>
<dbReference type="InterPro" id="IPR036691">
    <property type="entry name" value="Endo/exonu/phosph_ase_sf"/>
</dbReference>
<name>A0A7N2KQ76_QUELO</name>
<keyword evidence="2" id="KW-1185">Reference proteome</keyword>